<gene>
    <name evidence="1" type="ORF">BJI67_10825</name>
</gene>
<reference evidence="1 2" key="1">
    <citation type="submission" date="2016-09" db="EMBL/GenBank/DDBJ databases">
        <title>Acidihalobacter prosperus V6 (DSM14174).</title>
        <authorList>
            <person name="Khaleque H.N."/>
            <person name="Ramsay J.P."/>
            <person name="Murphy R.J.T."/>
            <person name="Kaksonen A.H."/>
            <person name="Boxall N.J."/>
            <person name="Watkin E.L.J."/>
        </authorList>
    </citation>
    <scope>NUCLEOTIDE SEQUENCE [LARGE SCALE GENOMIC DNA]</scope>
    <source>
        <strain evidence="1 2">V6</strain>
    </source>
</reference>
<organism evidence="1 2">
    <name type="scientific">Acidihalobacter aeolianus</name>
    <dbReference type="NCBI Taxonomy" id="2792603"/>
    <lineage>
        <taxon>Bacteria</taxon>
        <taxon>Pseudomonadati</taxon>
        <taxon>Pseudomonadota</taxon>
        <taxon>Gammaproteobacteria</taxon>
        <taxon>Chromatiales</taxon>
        <taxon>Ectothiorhodospiraceae</taxon>
        <taxon>Acidihalobacter</taxon>
    </lineage>
</organism>
<proteinExistence type="predicted"/>
<accession>A0A1D8KCC0</accession>
<dbReference type="AlphaFoldDB" id="A0A1D8KCC0"/>
<dbReference type="KEGG" id="aaeo:BJI67_10825"/>
<name>A0A1D8KCC0_9GAMM</name>
<evidence type="ECO:0000313" key="1">
    <source>
        <dbReference type="EMBL" id="AOV18577.1"/>
    </source>
</evidence>
<dbReference type="Proteomes" id="UP000095342">
    <property type="component" value="Chromosome"/>
</dbReference>
<sequence>MRNSLLWVLLVLVLLLGAASWFGHGKPTEVTDLPWQVERLPEGASRVFGVTLGRTTARELDQRLHSVPRVALFESSNGHLSLEAYYGTLTLGMFEARLEVTLDASAGTLRAFAASAIARQPTVTGAWRMELTEQTVHEALGLPIVGITYVPRVRYDVDLALKSFGKPATRIEVADGQTYWLYPDRGLALLRHSDGRAMLHYVAPSAFPAVRARIEGMAGDYAKRG</sequence>
<keyword evidence="2" id="KW-1185">Reference proteome</keyword>
<evidence type="ECO:0000313" key="2">
    <source>
        <dbReference type="Proteomes" id="UP000095342"/>
    </source>
</evidence>
<protein>
    <submittedName>
        <fullName evidence="1">Uncharacterized protein</fullName>
    </submittedName>
</protein>
<dbReference type="EMBL" id="CP017448">
    <property type="protein sequence ID" value="AOV18577.1"/>
    <property type="molecule type" value="Genomic_DNA"/>
</dbReference>